<feature type="transmembrane region" description="Helical" evidence="1">
    <location>
        <begin position="339"/>
        <end position="357"/>
    </location>
</feature>
<feature type="transmembrane region" description="Helical" evidence="1">
    <location>
        <begin position="278"/>
        <end position="300"/>
    </location>
</feature>
<feature type="transmembrane region" description="Helical" evidence="1">
    <location>
        <begin position="148"/>
        <end position="170"/>
    </location>
</feature>
<feature type="transmembrane region" description="Helical" evidence="1">
    <location>
        <begin position="83"/>
        <end position="104"/>
    </location>
</feature>
<protein>
    <submittedName>
        <fullName evidence="2">Uncharacterized protein</fullName>
    </submittedName>
</protein>
<feature type="transmembrane region" description="Helical" evidence="1">
    <location>
        <begin position="12"/>
        <end position="33"/>
    </location>
</feature>
<feature type="transmembrane region" description="Helical" evidence="1">
    <location>
        <begin position="53"/>
        <end position="71"/>
    </location>
</feature>
<accession>A0A933W432</accession>
<dbReference type="AlphaFoldDB" id="A0A933W432"/>
<evidence type="ECO:0000313" key="2">
    <source>
        <dbReference type="EMBL" id="MBI5170593.1"/>
    </source>
</evidence>
<feature type="transmembrane region" description="Helical" evidence="1">
    <location>
        <begin position="312"/>
        <end position="333"/>
    </location>
</feature>
<keyword evidence="1" id="KW-1133">Transmembrane helix</keyword>
<keyword evidence="1" id="KW-0812">Transmembrane</keyword>
<evidence type="ECO:0000256" key="1">
    <source>
        <dbReference type="SAM" id="Phobius"/>
    </source>
</evidence>
<organism evidence="2 3">
    <name type="scientific">Eiseniibacteriota bacterium</name>
    <dbReference type="NCBI Taxonomy" id="2212470"/>
    <lineage>
        <taxon>Bacteria</taxon>
        <taxon>Candidatus Eiseniibacteriota</taxon>
    </lineage>
</organism>
<feature type="transmembrane region" description="Helical" evidence="1">
    <location>
        <begin position="110"/>
        <end position="128"/>
    </location>
</feature>
<keyword evidence="1" id="KW-0472">Membrane</keyword>
<evidence type="ECO:0000313" key="3">
    <source>
        <dbReference type="Proteomes" id="UP000696931"/>
    </source>
</evidence>
<feature type="transmembrane region" description="Helical" evidence="1">
    <location>
        <begin position="198"/>
        <end position="216"/>
    </location>
</feature>
<comment type="caution">
    <text evidence="2">The sequence shown here is derived from an EMBL/GenBank/DDBJ whole genome shotgun (WGS) entry which is preliminary data.</text>
</comment>
<gene>
    <name evidence="2" type="ORF">HZA61_13980</name>
</gene>
<feature type="transmembrane region" description="Helical" evidence="1">
    <location>
        <begin position="236"/>
        <end position="258"/>
    </location>
</feature>
<proteinExistence type="predicted"/>
<name>A0A933W432_UNCEI</name>
<reference evidence="2" key="1">
    <citation type="submission" date="2020-07" db="EMBL/GenBank/DDBJ databases">
        <title>Huge and variable diversity of episymbiotic CPR bacteria and DPANN archaea in groundwater ecosystems.</title>
        <authorList>
            <person name="He C.Y."/>
            <person name="Keren R."/>
            <person name="Whittaker M."/>
            <person name="Farag I.F."/>
            <person name="Doudna J."/>
            <person name="Cate J.H.D."/>
            <person name="Banfield J.F."/>
        </authorList>
    </citation>
    <scope>NUCLEOTIDE SEQUENCE</scope>
    <source>
        <strain evidence="2">NC_groundwater_1813_Pr3_B-0.1um_71_17</strain>
    </source>
</reference>
<dbReference type="EMBL" id="JACRIW010000099">
    <property type="protein sequence ID" value="MBI5170593.1"/>
    <property type="molecule type" value="Genomic_DNA"/>
</dbReference>
<sequence>MLNAKPGSTARLLQLCAGYFFSYVLTGILVKWFTGGLHEPKMSDIAYLVNNTAGGNILALVAVFALGWIPWPSKQGGRWPRETGYIIASGVCTAVIIPGTTLLYTLPISVMVAMVIMRGSIIVISRLIDAVQIQQGILKRKVYGEENWAVAFALLAVGANLLPVPLAPWFEANPAVAKMLGIDPAKLKGGFDFVHNPLAMWVLGAYIVSYAVRLYLMNYFKNTRKGPADVDNRGYFALEQLAASGVIFGAAMVIWFGVKAWGWSDPRLVLTHEAVQAPNLAAVVSGFPYGLVAFFSVFLFMFQGRTATFAGLVNRITSLLAGTTSTLLLAWFFHLKPPAVTDWVSFLFILGAVAFLSRAEQRRVAEG</sequence>
<dbReference type="Proteomes" id="UP000696931">
    <property type="component" value="Unassembled WGS sequence"/>
</dbReference>